<gene>
    <name evidence="2" type="ORF">OHU69_13590</name>
</gene>
<dbReference type="Pfam" id="PF12680">
    <property type="entry name" value="SnoaL_2"/>
    <property type="match status" value="1"/>
</dbReference>
<evidence type="ECO:0000259" key="1">
    <source>
        <dbReference type="Pfam" id="PF12680"/>
    </source>
</evidence>
<organism evidence="2">
    <name type="scientific">Streptomyces sp. NBC_00119</name>
    <dbReference type="NCBI Taxonomy" id="2975659"/>
    <lineage>
        <taxon>Bacteria</taxon>
        <taxon>Bacillati</taxon>
        <taxon>Actinomycetota</taxon>
        <taxon>Actinomycetes</taxon>
        <taxon>Kitasatosporales</taxon>
        <taxon>Streptomycetaceae</taxon>
        <taxon>Streptomyces</taxon>
    </lineage>
</organism>
<dbReference type="EMBL" id="CP108195">
    <property type="protein sequence ID" value="WTS11972.1"/>
    <property type="molecule type" value="Genomic_DNA"/>
</dbReference>
<dbReference type="AlphaFoldDB" id="A0AAU1U5J7"/>
<evidence type="ECO:0000313" key="2">
    <source>
        <dbReference type="EMBL" id="WTS11972.1"/>
    </source>
</evidence>
<proteinExistence type="predicted"/>
<dbReference type="InterPro" id="IPR037401">
    <property type="entry name" value="SnoaL-like"/>
</dbReference>
<sequence length="126" mass="12983">MNALSVVKAYFAGVQDADAGAVAALFAPDAVLHNTAGTLTGADAIQRMYENGLAPGVMKPTPTQYVVNGDHVAVEISLLTDGREVLLGDFFTIRDGKIQRLAIYSLSPTGGALLEKVGIDPGAAPA</sequence>
<protein>
    <submittedName>
        <fullName evidence="2">Nuclear transport factor 2 family protein</fullName>
    </submittedName>
</protein>
<feature type="domain" description="SnoaL-like" evidence="1">
    <location>
        <begin position="7"/>
        <end position="100"/>
    </location>
</feature>
<dbReference type="SUPFAM" id="SSF54427">
    <property type="entry name" value="NTF2-like"/>
    <property type="match status" value="1"/>
</dbReference>
<dbReference type="InterPro" id="IPR032710">
    <property type="entry name" value="NTF2-like_dom_sf"/>
</dbReference>
<accession>A0AAU1U5J7</accession>
<name>A0AAU1U5J7_9ACTN</name>
<reference evidence="2" key="1">
    <citation type="submission" date="2022-10" db="EMBL/GenBank/DDBJ databases">
        <title>The complete genomes of actinobacterial strains from the NBC collection.</title>
        <authorList>
            <person name="Joergensen T.S."/>
            <person name="Alvarez Arevalo M."/>
            <person name="Sterndorff E.B."/>
            <person name="Faurdal D."/>
            <person name="Vuksanovic O."/>
            <person name="Mourched A.-S."/>
            <person name="Charusanti P."/>
            <person name="Shaw S."/>
            <person name="Blin K."/>
            <person name="Weber T."/>
        </authorList>
    </citation>
    <scope>NUCLEOTIDE SEQUENCE</scope>
    <source>
        <strain evidence="2">NBC_00119</strain>
    </source>
</reference>
<dbReference type="Gene3D" id="3.10.450.50">
    <property type="match status" value="1"/>
</dbReference>